<dbReference type="EMBL" id="AYLP01000792">
    <property type="protein sequence ID" value="ESS55519.1"/>
    <property type="molecule type" value="Genomic_DNA"/>
</dbReference>
<proteinExistence type="predicted"/>
<organism evidence="1 2">
    <name type="scientific">Trypanosoma cruzi Dm28c</name>
    <dbReference type="NCBI Taxonomy" id="1416333"/>
    <lineage>
        <taxon>Eukaryota</taxon>
        <taxon>Discoba</taxon>
        <taxon>Euglenozoa</taxon>
        <taxon>Kinetoplastea</taxon>
        <taxon>Metakinetoplastina</taxon>
        <taxon>Trypanosomatida</taxon>
        <taxon>Trypanosomatidae</taxon>
        <taxon>Trypanosoma</taxon>
        <taxon>Schizotrypanum</taxon>
    </lineage>
</organism>
<comment type="caution">
    <text evidence="1">The sequence shown here is derived from an EMBL/GenBank/DDBJ whole genome shotgun (WGS) entry which is preliminary data.</text>
</comment>
<name>V5AJV3_TRYCR</name>
<sequence>MKDVEGREFAEALQSGNTLLVEGHSGHRLRLYYDSLSSVAAKAGIGGERAPVPLLISSLKCLSNYLRKLDFSRRYVFFVNRDLCVPCEVRHALCQHYGAAARLQTLSLRQLHHGCGETLKLLEALEQKCVAKLAAVNFRYSLADVSRHPLIIPEEYGMSGFASRSQNLTDATLSTGLVDVHSYCSKWMPDLDKNLWTDMFVFERTWPSDPCGDFLPIFRGVVEALINREVVLIDVSDHRESVERVALCVALSSREKHRAKEFVERIVTGIRGVGWVLVAQIATPSSFDMPQRRIYLWCGARVVFRDGRMGTVKGFDKTSLCRSGKADWPFVMLDSGTATTVVLPSITFLQRPLNLRVSELPLRYAGTRTVEELFLTPRVSLGKRFFVLRPSLFVGRLSHLRCAFASLPSLSCLALTGPLPWKLLVTAEKIVKNSIGRGVRPVLYQFFFFFWLWANAYIYLITDFVVCGFFLFFLTTAALVNLQTGVKGR</sequence>
<dbReference type="VEuPathDB" id="TriTrypDB:TCDM_13004"/>
<gene>
    <name evidence="1" type="ORF">TCDM_13004</name>
</gene>
<dbReference type="Proteomes" id="UP000017861">
    <property type="component" value="Unassembled WGS sequence"/>
</dbReference>
<evidence type="ECO:0000313" key="1">
    <source>
        <dbReference type="EMBL" id="ESS55519.1"/>
    </source>
</evidence>
<evidence type="ECO:0000313" key="2">
    <source>
        <dbReference type="Proteomes" id="UP000017861"/>
    </source>
</evidence>
<accession>V5AJV3</accession>
<dbReference type="OrthoDB" id="239457at2759"/>
<protein>
    <submittedName>
        <fullName evidence="1">Uncharacterized protein</fullName>
    </submittedName>
</protein>
<dbReference type="AlphaFoldDB" id="V5AJV3"/>
<reference evidence="1 2" key="1">
    <citation type="journal article" date="2014" name="Genome Announc.">
        <title>Trypanosoma cruzi Clone Dm28c Draft Genome Sequence.</title>
        <authorList>
            <person name="Grisard E.C."/>
            <person name="Teixeira S.M."/>
            <person name="de Almeida L.G."/>
            <person name="Stoco P.H."/>
            <person name="Gerber A.L."/>
            <person name="Talavera-Lopez C."/>
            <person name="Lima O.C."/>
            <person name="Andersson B."/>
            <person name="de Vasconcelos A.T."/>
        </authorList>
    </citation>
    <scope>NUCLEOTIDE SEQUENCE [LARGE SCALE GENOMIC DNA]</scope>
    <source>
        <strain evidence="1 2">Dm28c</strain>
    </source>
</reference>